<dbReference type="Gene3D" id="3.90.1150.10">
    <property type="entry name" value="Aspartate Aminotransferase, domain 1"/>
    <property type="match status" value="1"/>
</dbReference>
<reference evidence="1 2" key="1">
    <citation type="submission" date="2019-03" db="EMBL/GenBank/DDBJ databases">
        <title>Paraburkholderia sp. 4M-K11, isolated from subtropical forest soil.</title>
        <authorList>
            <person name="Gao Z.-H."/>
            <person name="Qiu L.-H."/>
        </authorList>
    </citation>
    <scope>NUCLEOTIDE SEQUENCE [LARGE SCALE GENOMIC DNA]</scope>
    <source>
        <strain evidence="1 2">4M-K11</strain>
    </source>
</reference>
<keyword evidence="2" id="KW-1185">Reference proteome</keyword>
<dbReference type="EMBL" id="SMRP01000056">
    <property type="protein sequence ID" value="TDG16808.1"/>
    <property type="molecule type" value="Genomic_DNA"/>
</dbReference>
<accession>A0A4R5LXL3</accession>
<evidence type="ECO:0000313" key="2">
    <source>
        <dbReference type="Proteomes" id="UP000295722"/>
    </source>
</evidence>
<dbReference type="InterPro" id="IPR015422">
    <property type="entry name" value="PyrdxlP-dep_Trfase_small"/>
</dbReference>
<gene>
    <name evidence="1" type="ORF">EYW47_39680</name>
</gene>
<dbReference type="RefSeq" id="WP_133200254.1">
    <property type="nucleotide sequence ID" value="NZ_JBHUCW010000007.1"/>
</dbReference>
<comment type="caution">
    <text evidence="1">The sequence shown here is derived from an EMBL/GenBank/DDBJ whole genome shotgun (WGS) entry which is preliminary data.</text>
</comment>
<evidence type="ECO:0000313" key="1">
    <source>
        <dbReference type="EMBL" id="TDG16808.1"/>
    </source>
</evidence>
<organism evidence="1 2">
    <name type="scientific">Paraburkholderia silviterrae</name>
    <dbReference type="NCBI Taxonomy" id="2528715"/>
    <lineage>
        <taxon>Bacteria</taxon>
        <taxon>Pseudomonadati</taxon>
        <taxon>Pseudomonadota</taxon>
        <taxon>Betaproteobacteria</taxon>
        <taxon>Burkholderiales</taxon>
        <taxon>Burkholderiaceae</taxon>
        <taxon>Paraburkholderia</taxon>
    </lineage>
</organism>
<dbReference type="OrthoDB" id="5889947at2"/>
<dbReference type="InterPro" id="IPR015424">
    <property type="entry name" value="PyrdxlP-dep_Trfase"/>
</dbReference>
<dbReference type="Proteomes" id="UP000295722">
    <property type="component" value="Unassembled WGS sequence"/>
</dbReference>
<name>A0A4R5LXL3_9BURK</name>
<dbReference type="SUPFAM" id="SSF53383">
    <property type="entry name" value="PLP-dependent transferases"/>
    <property type="match status" value="1"/>
</dbReference>
<sequence length="95" mass="10490">MNALLTLHTRVTQSMISAGLEVFHAPQAVLFLWEKLPIRPEDSITVTNKGLARGIWLAPGSYFRPGAPASEWFRFNAATSDVPELWEFMKGSASG</sequence>
<proteinExistence type="predicted"/>
<dbReference type="AlphaFoldDB" id="A0A4R5LXL3"/>
<protein>
    <submittedName>
        <fullName evidence="1">Uncharacterized protein</fullName>
    </submittedName>
</protein>